<keyword evidence="2" id="KW-0328">Glycosyltransferase</keyword>
<comment type="caution">
    <text evidence="5">The sequence shown here is derived from an EMBL/GenBank/DDBJ whole genome shotgun (WGS) entry which is preliminary data.</text>
</comment>
<reference evidence="5 6" key="1">
    <citation type="submission" date="2019-03" db="EMBL/GenBank/DDBJ databases">
        <title>Dyadobacter AR-3-6 sp. nov., isolated from arctic soil.</title>
        <authorList>
            <person name="Chaudhary D.K."/>
        </authorList>
    </citation>
    <scope>NUCLEOTIDE SEQUENCE [LARGE SCALE GENOMIC DNA]</scope>
    <source>
        <strain evidence="5 6">AR-3-6</strain>
    </source>
</reference>
<sequence length="300" mass="34796">MPETTVLIPAYNCGKYIKETLDSVLKQKYKDYEILIIDDGSTDNTSQVIDTFKNKKIKYLRNSENAGIVETLNHGLKIANSEFIARMDADDVMLGNRLEEQISFLQKNADFGMVGGWYRIMDENGRFLSTSKTHQDSDFLKLGLIFRNQFAHPAVTMRTAIVRELAYDPEFQYCEDHDLWIRFSEVCKVTNLPEQYLSYRWYSGNSCNRKQKELKTAVLRLLSRELDKLKVSHSAQELMLHGAVSFGAGPKLFIAKEKQKELKEWYDKVFSSSVLNERYDKSWLIDFRSKVQQLYCGIQG</sequence>
<evidence type="ECO:0000259" key="4">
    <source>
        <dbReference type="Pfam" id="PF00535"/>
    </source>
</evidence>
<accession>A0A4R5DVT8</accession>
<protein>
    <submittedName>
        <fullName evidence="5">Glycosyltransferase</fullName>
    </submittedName>
</protein>
<feature type="domain" description="Glycosyltransferase 2-like" evidence="4">
    <location>
        <begin position="5"/>
        <end position="136"/>
    </location>
</feature>
<dbReference type="InterPro" id="IPR029044">
    <property type="entry name" value="Nucleotide-diphossugar_trans"/>
</dbReference>
<name>A0A4R5DVT8_9BACT</name>
<comment type="similarity">
    <text evidence="1">Belongs to the glycosyltransferase 2 family.</text>
</comment>
<dbReference type="InterPro" id="IPR050834">
    <property type="entry name" value="Glycosyltransf_2"/>
</dbReference>
<organism evidence="5 6">
    <name type="scientific">Dyadobacter psychrotolerans</name>
    <dbReference type="NCBI Taxonomy" id="2541721"/>
    <lineage>
        <taxon>Bacteria</taxon>
        <taxon>Pseudomonadati</taxon>
        <taxon>Bacteroidota</taxon>
        <taxon>Cytophagia</taxon>
        <taxon>Cytophagales</taxon>
        <taxon>Spirosomataceae</taxon>
        <taxon>Dyadobacter</taxon>
    </lineage>
</organism>
<evidence type="ECO:0000313" key="5">
    <source>
        <dbReference type="EMBL" id="TDE18686.1"/>
    </source>
</evidence>
<keyword evidence="3 5" id="KW-0808">Transferase</keyword>
<dbReference type="PANTHER" id="PTHR43685:SF5">
    <property type="entry name" value="GLYCOSYLTRANSFERASE EPSE-RELATED"/>
    <property type="match status" value="1"/>
</dbReference>
<dbReference type="OrthoDB" id="9815829at2"/>
<dbReference type="PANTHER" id="PTHR43685">
    <property type="entry name" value="GLYCOSYLTRANSFERASE"/>
    <property type="match status" value="1"/>
</dbReference>
<dbReference type="Proteomes" id="UP000294850">
    <property type="component" value="Unassembled WGS sequence"/>
</dbReference>
<evidence type="ECO:0000256" key="3">
    <source>
        <dbReference type="ARBA" id="ARBA00022679"/>
    </source>
</evidence>
<evidence type="ECO:0000256" key="1">
    <source>
        <dbReference type="ARBA" id="ARBA00006739"/>
    </source>
</evidence>
<dbReference type="SUPFAM" id="SSF53448">
    <property type="entry name" value="Nucleotide-diphospho-sugar transferases"/>
    <property type="match status" value="1"/>
</dbReference>
<dbReference type="InterPro" id="IPR001173">
    <property type="entry name" value="Glyco_trans_2-like"/>
</dbReference>
<evidence type="ECO:0000256" key="2">
    <source>
        <dbReference type="ARBA" id="ARBA00022676"/>
    </source>
</evidence>
<dbReference type="Gene3D" id="3.90.550.10">
    <property type="entry name" value="Spore Coat Polysaccharide Biosynthesis Protein SpsA, Chain A"/>
    <property type="match status" value="1"/>
</dbReference>
<dbReference type="AlphaFoldDB" id="A0A4R5DVT8"/>
<dbReference type="GO" id="GO:0016757">
    <property type="term" value="F:glycosyltransferase activity"/>
    <property type="evidence" value="ECO:0007669"/>
    <property type="project" value="UniProtKB-KW"/>
</dbReference>
<gene>
    <name evidence="5" type="ORF">E0F88_03895</name>
</gene>
<dbReference type="EMBL" id="SMFL01000001">
    <property type="protein sequence ID" value="TDE18686.1"/>
    <property type="molecule type" value="Genomic_DNA"/>
</dbReference>
<evidence type="ECO:0000313" key="6">
    <source>
        <dbReference type="Proteomes" id="UP000294850"/>
    </source>
</evidence>
<dbReference type="RefSeq" id="WP_131956767.1">
    <property type="nucleotide sequence ID" value="NZ_SMFL01000001.1"/>
</dbReference>
<proteinExistence type="inferred from homology"/>
<keyword evidence="6" id="KW-1185">Reference proteome</keyword>
<dbReference type="Pfam" id="PF00535">
    <property type="entry name" value="Glycos_transf_2"/>
    <property type="match status" value="1"/>
</dbReference>